<evidence type="ECO:0000313" key="1">
    <source>
        <dbReference type="EMBL" id="CAF1545084.1"/>
    </source>
</evidence>
<dbReference type="AlphaFoldDB" id="A0A816F6V2"/>
<evidence type="ECO:0000313" key="3">
    <source>
        <dbReference type="Proteomes" id="UP000663832"/>
    </source>
</evidence>
<dbReference type="Proteomes" id="UP000663832">
    <property type="component" value="Unassembled WGS sequence"/>
</dbReference>
<evidence type="ECO:0008006" key="4">
    <source>
        <dbReference type="Google" id="ProtNLM"/>
    </source>
</evidence>
<comment type="caution">
    <text evidence="2">The sequence shown here is derived from an EMBL/GenBank/DDBJ whole genome shotgun (WGS) entry which is preliminary data.</text>
</comment>
<name>A0A816F6V2_9BILA</name>
<dbReference type="GO" id="GO:0005739">
    <property type="term" value="C:mitochondrion"/>
    <property type="evidence" value="ECO:0007669"/>
    <property type="project" value="TreeGrafter"/>
</dbReference>
<keyword evidence="3" id="KW-1185">Reference proteome</keyword>
<dbReference type="Pfam" id="PF10229">
    <property type="entry name" value="MMADHC"/>
    <property type="match status" value="1"/>
</dbReference>
<dbReference type="EMBL" id="CAJNOM010004816">
    <property type="protein sequence ID" value="CAF1659014.1"/>
    <property type="molecule type" value="Genomic_DNA"/>
</dbReference>
<reference evidence="2" key="1">
    <citation type="submission" date="2021-02" db="EMBL/GenBank/DDBJ databases">
        <authorList>
            <person name="Nowell W R."/>
        </authorList>
    </citation>
    <scope>NUCLEOTIDE SEQUENCE</scope>
</reference>
<organism evidence="2 3">
    <name type="scientific">Adineta steineri</name>
    <dbReference type="NCBI Taxonomy" id="433720"/>
    <lineage>
        <taxon>Eukaryota</taxon>
        <taxon>Metazoa</taxon>
        <taxon>Spiralia</taxon>
        <taxon>Gnathifera</taxon>
        <taxon>Rotifera</taxon>
        <taxon>Eurotatoria</taxon>
        <taxon>Bdelloidea</taxon>
        <taxon>Adinetida</taxon>
        <taxon>Adinetidae</taxon>
        <taxon>Adineta</taxon>
    </lineage>
</organism>
<dbReference type="OrthoDB" id="10263782at2759"/>
<protein>
    <recommendedName>
        <fullName evidence="4">Methylmalonic aciduria and homocystinuria type D-like protein</fullName>
    </recommendedName>
</protein>
<sequence length="285" mass="32840">MDRLLTHVRSRSSIFFFPNRTLSSFKPNSFELKSRVLLNLINKSNSPKQNSSIPLIDFDTTNELTSIFPLPGQIGFGYETKPLLKLDLNRYKKTHEEKDPLEQFKISSLPTKNNEEFLSKLKNNKNLEIRTYGCTPSIRSEFHELFLNYNVSSQPLTAITILFKTKTDMSTWSTAVDNERNQLIEQFTKLAHEICTYLGTKQYWADFIDPSNGKPYYGPPTSDVLFETDERYQHFGINTIDLGCCRIIQHLQHGTHVFLGCIFTSAPKTDSNIQKLLKEFETSTC</sequence>
<dbReference type="PANTHER" id="PTHR13192">
    <property type="entry name" value="MY011 PROTEIN"/>
    <property type="match status" value="1"/>
</dbReference>
<dbReference type="Proteomes" id="UP000663877">
    <property type="component" value="Unassembled WGS sequence"/>
</dbReference>
<dbReference type="InterPro" id="IPR019362">
    <property type="entry name" value="MMADHC"/>
</dbReference>
<accession>A0A816F6V2</accession>
<dbReference type="GO" id="GO:0009235">
    <property type="term" value="P:cobalamin metabolic process"/>
    <property type="evidence" value="ECO:0007669"/>
    <property type="project" value="InterPro"/>
</dbReference>
<evidence type="ECO:0000313" key="2">
    <source>
        <dbReference type="EMBL" id="CAF1659014.1"/>
    </source>
</evidence>
<dbReference type="EMBL" id="CAJNOI010004426">
    <property type="protein sequence ID" value="CAF1545084.1"/>
    <property type="molecule type" value="Genomic_DNA"/>
</dbReference>
<gene>
    <name evidence="1" type="ORF">BJG266_LOCUS45835</name>
    <name evidence="2" type="ORF">QVE165_LOCUS62861</name>
</gene>
<dbReference type="PANTHER" id="PTHR13192:SF3">
    <property type="entry name" value="COBALAMIN TRAFFICKING PROTEIN CBLD"/>
    <property type="match status" value="1"/>
</dbReference>
<proteinExistence type="predicted"/>